<dbReference type="Proteomes" id="UP000249495">
    <property type="component" value="Chromosome 1"/>
</dbReference>
<gene>
    <name evidence="9" type="primary">moaA</name>
    <name evidence="9" type="ORF">NCTC12278_00564</name>
</gene>
<dbReference type="GO" id="GO:0046872">
    <property type="term" value="F:metal ion binding"/>
    <property type="evidence" value="ECO:0007669"/>
    <property type="project" value="UniProtKB-KW"/>
</dbReference>
<dbReference type="InterPro" id="IPR058240">
    <property type="entry name" value="rSAM_sf"/>
</dbReference>
<dbReference type="InterPro" id="IPR013785">
    <property type="entry name" value="Aldolase_TIM"/>
</dbReference>
<dbReference type="NCBIfam" id="TIGR04085">
    <property type="entry name" value="rSAM_more_4Fe4S"/>
    <property type="match status" value="1"/>
</dbReference>
<accession>A0A2X3VPX2</accession>
<dbReference type="PANTHER" id="PTHR11228:SF7">
    <property type="entry name" value="PQQA PEPTIDE CYCLASE"/>
    <property type="match status" value="1"/>
</dbReference>
<dbReference type="Pfam" id="PF13186">
    <property type="entry name" value="SPASM"/>
    <property type="match status" value="1"/>
</dbReference>
<evidence type="ECO:0000256" key="1">
    <source>
        <dbReference type="ARBA" id="ARBA00001966"/>
    </source>
</evidence>
<dbReference type="KEGG" id="sfer:NCTC12278_00564"/>
<evidence type="ECO:0000256" key="5">
    <source>
        <dbReference type="ARBA" id="ARBA00023002"/>
    </source>
</evidence>
<evidence type="ECO:0000256" key="4">
    <source>
        <dbReference type="ARBA" id="ARBA00022723"/>
    </source>
</evidence>
<dbReference type="PROSITE" id="PS01305">
    <property type="entry name" value="MOAA_NIFB_PQQE"/>
    <property type="match status" value="1"/>
</dbReference>
<dbReference type="InterPro" id="IPR017200">
    <property type="entry name" value="PqqE-like"/>
</dbReference>
<reference evidence="9 10" key="1">
    <citation type="submission" date="2018-06" db="EMBL/GenBank/DDBJ databases">
        <authorList>
            <consortium name="Pathogen Informatics"/>
            <person name="Doyle S."/>
        </authorList>
    </citation>
    <scope>NUCLEOTIDE SEQUENCE [LARGE SCALE GENOMIC DNA]</scope>
    <source>
        <strain evidence="9 10">NCTC12278</strain>
    </source>
</reference>
<dbReference type="STRING" id="1123303.GCA_000372425_00098"/>
<keyword evidence="3" id="KW-0949">S-adenosyl-L-methionine</keyword>
<dbReference type="RefSeq" id="WP_018029429.1">
    <property type="nucleotide sequence ID" value="NZ_JBCLUB010000001.1"/>
</dbReference>
<dbReference type="GO" id="GO:0051539">
    <property type="term" value="F:4 iron, 4 sulfur cluster binding"/>
    <property type="evidence" value="ECO:0007669"/>
    <property type="project" value="UniProtKB-KW"/>
</dbReference>
<dbReference type="SFLD" id="SFLDG01386">
    <property type="entry name" value="main_SPASM_domain-containing"/>
    <property type="match status" value="1"/>
</dbReference>
<dbReference type="SMART" id="SM00729">
    <property type="entry name" value="Elp3"/>
    <property type="match status" value="1"/>
</dbReference>
<keyword evidence="5" id="KW-0560">Oxidoreductase</keyword>
<feature type="domain" description="Radical SAM core" evidence="8">
    <location>
        <begin position="5"/>
        <end position="219"/>
    </location>
</feature>
<dbReference type="PANTHER" id="PTHR11228">
    <property type="entry name" value="RADICAL SAM DOMAIN PROTEIN"/>
    <property type="match status" value="1"/>
</dbReference>
<dbReference type="Pfam" id="PF04055">
    <property type="entry name" value="Radical_SAM"/>
    <property type="match status" value="1"/>
</dbReference>
<dbReference type="PROSITE" id="PS51918">
    <property type="entry name" value="RADICAL_SAM"/>
    <property type="match status" value="1"/>
</dbReference>
<keyword evidence="7" id="KW-0411">Iron-sulfur</keyword>
<dbReference type="OrthoDB" id="9763993at2"/>
<dbReference type="SMR" id="A0A2X3VPX2"/>
<evidence type="ECO:0000259" key="8">
    <source>
        <dbReference type="PROSITE" id="PS51918"/>
    </source>
</evidence>
<dbReference type="SFLD" id="SFLDG01067">
    <property type="entry name" value="SPASM/twitch_domain_containing"/>
    <property type="match status" value="1"/>
</dbReference>
<dbReference type="PIRSF" id="PIRSF037420">
    <property type="entry name" value="PQQ_syn_pqqE"/>
    <property type="match status" value="1"/>
</dbReference>
<evidence type="ECO:0000256" key="3">
    <source>
        <dbReference type="ARBA" id="ARBA00022691"/>
    </source>
</evidence>
<evidence type="ECO:0000256" key="7">
    <source>
        <dbReference type="ARBA" id="ARBA00023014"/>
    </source>
</evidence>
<organism evidence="9 10">
    <name type="scientific">Streptococcus ferus</name>
    <dbReference type="NCBI Taxonomy" id="1345"/>
    <lineage>
        <taxon>Bacteria</taxon>
        <taxon>Bacillati</taxon>
        <taxon>Bacillota</taxon>
        <taxon>Bacilli</taxon>
        <taxon>Lactobacillales</taxon>
        <taxon>Streptococcaceae</taxon>
        <taxon>Streptococcus</taxon>
    </lineage>
</organism>
<dbReference type="SFLD" id="SFLDS00029">
    <property type="entry name" value="Radical_SAM"/>
    <property type="match status" value="1"/>
</dbReference>
<dbReference type="InterPro" id="IPR023885">
    <property type="entry name" value="4Fe4S-binding_SPASM_dom"/>
</dbReference>
<dbReference type="GO" id="GO:0032324">
    <property type="term" value="P:molybdopterin cofactor biosynthetic process"/>
    <property type="evidence" value="ECO:0007669"/>
    <property type="project" value="UniProtKB-ARBA"/>
</dbReference>
<dbReference type="GO" id="GO:0016491">
    <property type="term" value="F:oxidoreductase activity"/>
    <property type="evidence" value="ECO:0007669"/>
    <property type="project" value="UniProtKB-KW"/>
</dbReference>
<protein>
    <submittedName>
        <fullName evidence="9">Radical SAM protein</fullName>
    </submittedName>
</protein>
<dbReference type="InterPro" id="IPR000385">
    <property type="entry name" value="MoaA_NifB_PqqE_Fe-S-bd_CS"/>
</dbReference>
<dbReference type="InterPro" id="IPR050377">
    <property type="entry name" value="Radical_SAM_PqqE_MftC-like"/>
</dbReference>
<dbReference type="AlphaFoldDB" id="A0A2X3VPX2"/>
<keyword evidence="10" id="KW-1185">Reference proteome</keyword>
<evidence type="ECO:0000313" key="9">
    <source>
        <dbReference type="EMBL" id="SQF39785.1"/>
    </source>
</evidence>
<keyword evidence="4" id="KW-0479">Metal-binding</keyword>
<keyword evidence="2" id="KW-0004">4Fe-4S</keyword>
<dbReference type="SUPFAM" id="SSF102114">
    <property type="entry name" value="Radical SAM enzymes"/>
    <property type="match status" value="1"/>
</dbReference>
<dbReference type="InterPro" id="IPR006638">
    <property type="entry name" value="Elp3/MiaA/NifB-like_rSAM"/>
</dbReference>
<comment type="cofactor">
    <cofactor evidence="1">
        <name>[4Fe-4S] cluster</name>
        <dbReference type="ChEBI" id="CHEBI:49883"/>
    </cofactor>
</comment>
<evidence type="ECO:0000256" key="6">
    <source>
        <dbReference type="ARBA" id="ARBA00023004"/>
    </source>
</evidence>
<proteinExistence type="predicted"/>
<dbReference type="InterPro" id="IPR007197">
    <property type="entry name" value="rSAM"/>
</dbReference>
<dbReference type="CDD" id="cd01335">
    <property type="entry name" value="Radical_SAM"/>
    <property type="match status" value="1"/>
</dbReference>
<evidence type="ECO:0000256" key="2">
    <source>
        <dbReference type="ARBA" id="ARBA00022485"/>
    </source>
</evidence>
<keyword evidence="6" id="KW-0408">Iron</keyword>
<sequence length="372" mass="41836">MRDYSPYPLLVDVCVTNRCNLNCSYCSAEAGPFASKKGEMSVEKLDSVFRELDLMGVPRVGVTGGEPFMREDILDILKAFDQYRFAKVLNTNGNLITDSIARELSKLNLDRICVTIDGSKSSVHDSQRGKGSFKKAIEGIKNLQRYNLPVSTLFTLGKHNVDDLINTIRLNDMLGIEYMSVMVICPTGRANDGSILADKKHWYPVFLSLTEQLSRGEFKVKFKIVPPNESDVFWTHYFPLAFYNRLDLLESVWHQKVDVNFDKPREISCQAGVRACSINHKGDVYGCDLMNGIDELVAGNVKEQKFSEIWHNSVIFNKLRSITFDDISGKCAECPLPWCGGGCRCSALELDGTLLGSDLACFYEQQRDMEVV</sequence>
<dbReference type="EMBL" id="LS483343">
    <property type="protein sequence ID" value="SQF39785.1"/>
    <property type="molecule type" value="Genomic_DNA"/>
</dbReference>
<dbReference type="Gene3D" id="3.20.20.70">
    <property type="entry name" value="Aldolase class I"/>
    <property type="match status" value="1"/>
</dbReference>
<evidence type="ECO:0000313" key="10">
    <source>
        <dbReference type="Proteomes" id="UP000249495"/>
    </source>
</evidence>
<name>A0A2X3VPX2_9STRE</name>